<dbReference type="KEGG" id="pary:A4V02_08230"/>
<keyword evidence="10" id="KW-1185">Reference proteome</keyword>
<dbReference type="EMBL" id="CP015402">
    <property type="protein sequence ID" value="ANU63717.2"/>
    <property type="molecule type" value="Genomic_DNA"/>
</dbReference>
<organism evidence="9 10">
    <name type="scientific">Muribaculum intestinale</name>
    <dbReference type="NCBI Taxonomy" id="1796646"/>
    <lineage>
        <taxon>Bacteria</taxon>
        <taxon>Pseudomonadati</taxon>
        <taxon>Bacteroidota</taxon>
        <taxon>Bacteroidia</taxon>
        <taxon>Bacteroidales</taxon>
        <taxon>Muribaculaceae</taxon>
        <taxon>Muribaculum</taxon>
    </lineage>
</organism>
<gene>
    <name evidence="9" type="ORF">A4V02_08230</name>
</gene>
<evidence type="ECO:0000256" key="6">
    <source>
        <dbReference type="ARBA" id="ARBA00023136"/>
    </source>
</evidence>
<evidence type="ECO:0000256" key="4">
    <source>
        <dbReference type="ARBA" id="ARBA00022692"/>
    </source>
</evidence>
<accession>A0A1Z2XIF7</accession>
<sequence length="467" mass="50873">MSDARIHHDGRRRLPFLTNSVMGIKTRLSILTFLQFAVWGCYLVSLGQYLGAAGLGSGIPWFYAAGGFAALFAPALMGAVADRFVPAQRLLGLCHAVAAVMMMLTWHYGYTHPHPRFAVIFTLFALSELFFIPTVALCNSVSFALLKSRGLDPVRAFPSIRVWGTVGFVAAMWTVNSIWTDGSAVGFTLSESSPHAMQRFQYTVMQLFAAGVTGVVTAVYAACLPEVAVCRRNTISGDWRTWPVVGSLRLLGDARLLPFFLFSMLIGVALQINNGYVAPFLTHFRGMPEFAGTFGASNATLLSSLSQISEALWILPVGCVLARAGVKRTVAMAIFAWVANFALFAMGDTGRGIWLIVGAMLVYGVAFDFFNVAGALFIDRQAPASDRSAAQGLLMMMTKGVGASVGMIVAGWVVNRFCRWEIAADGQRYFMGDWSTVWWIFSGYCMLVLVAFVVCFRISGSDRDCRA</sequence>
<dbReference type="STRING" id="1796646.A4V02_08230"/>
<keyword evidence="4 7" id="KW-0812">Transmembrane</keyword>
<protein>
    <recommendedName>
        <fullName evidence="8">Major facilitator superfamily (MFS) profile domain-containing protein</fullName>
    </recommendedName>
</protein>
<keyword evidence="5 7" id="KW-1133">Transmembrane helix</keyword>
<feature type="transmembrane region" description="Helical" evidence="7">
    <location>
        <begin position="329"/>
        <end position="347"/>
    </location>
</feature>
<feature type="transmembrane region" description="Helical" evidence="7">
    <location>
        <begin position="353"/>
        <end position="378"/>
    </location>
</feature>
<reference evidence="10" key="1">
    <citation type="submission" date="2016-04" db="EMBL/GenBank/DDBJ databases">
        <title>Complete Genome Sequences of Twelve Strains of a Stable Defined Moderately Diverse Mouse Microbiota 2 (sDMDMm2).</title>
        <authorList>
            <person name="Uchimura Y."/>
            <person name="Wyss M."/>
            <person name="Brugiroux S."/>
            <person name="Limenitakis J.P."/>
            <person name="Stecher B."/>
            <person name="McCoy K.D."/>
            <person name="Macpherson A.J."/>
        </authorList>
    </citation>
    <scope>NUCLEOTIDE SEQUENCE [LARGE SCALE GENOMIC DNA]</scope>
    <source>
        <strain evidence="10">YL27</strain>
    </source>
</reference>
<dbReference type="GO" id="GO:0015213">
    <property type="term" value="F:uridine transmembrane transporter activity"/>
    <property type="evidence" value="ECO:0007669"/>
    <property type="project" value="TreeGrafter"/>
</dbReference>
<dbReference type="SUPFAM" id="SSF103473">
    <property type="entry name" value="MFS general substrate transporter"/>
    <property type="match status" value="1"/>
</dbReference>
<comment type="subcellular location">
    <subcellularLocation>
        <location evidence="1">Cell membrane</location>
        <topology evidence="1">Multi-pass membrane protein</topology>
    </subcellularLocation>
</comment>
<dbReference type="PANTHER" id="PTHR23522">
    <property type="entry name" value="BLL5896 PROTEIN"/>
    <property type="match status" value="1"/>
</dbReference>
<feature type="transmembrane region" description="Helical" evidence="7">
    <location>
        <begin position="256"/>
        <end position="281"/>
    </location>
</feature>
<feature type="transmembrane region" description="Helical" evidence="7">
    <location>
        <begin position="301"/>
        <end position="322"/>
    </location>
</feature>
<dbReference type="InterPro" id="IPR036259">
    <property type="entry name" value="MFS_trans_sf"/>
</dbReference>
<dbReference type="Proteomes" id="UP000186351">
    <property type="component" value="Chromosome"/>
</dbReference>
<feature type="transmembrane region" description="Helical" evidence="7">
    <location>
        <begin position="90"/>
        <end position="108"/>
    </location>
</feature>
<dbReference type="PANTHER" id="PTHR23522:SF4">
    <property type="entry name" value="NUCLEOSIDE PERMEASE NUPG-RELATED"/>
    <property type="match status" value="1"/>
</dbReference>
<feature type="transmembrane region" description="Helical" evidence="7">
    <location>
        <begin position="120"/>
        <end position="146"/>
    </location>
</feature>
<keyword evidence="2" id="KW-0813">Transport</keyword>
<dbReference type="GO" id="GO:0015212">
    <property type="term" value="F:cytidine transmembrane transporter activity"/>
    <property type="evidence" value="ECO:0007669"/>
    <property type="project" value="TreeGrafter"/>
</dbReference>
<dbReference type="OrthoDB" id="9783013at2"/>
<dbReference type="PROSITE" id="PS50850">
    <property type="entry name" value="MFS"/>
    <property type="match status" value="1"/>
</dbReference>
<feature type="transmembrane region" description="Helical" evidence="7">
    <location>
        <begin position="61"/>
        <end position="81"/>
    </location>
</feature>
<proteinExistence type="predicted"/>
<feature type="transmembrane region" description="Helical" evidence="7">
    <location>
        <begin position="434"/>
        <end position="456"/>
    </location>
</feature>
<feature type="transmembrane region" description="Helical" evidence="7">
    <location>
        <begin position="158"/>
        <end position="180"/>
    </location>
</feature>
<evidence type="ECO:0000259" key="8">
    <source>
        <dbReference type="PROSITE" id="PS50850"/>
    </source>
</evidence>
<evidence type="ECO:0000313" key="10">
    <source>
        <dbReference type="Proteomes" id="UP000186351"/>
    </source>
</evidence>
<accession>A0A1B1SA95</accession>
<feature type="transmembrane region" description="Helical" evidence="7">
    <location>
        <begin position="390"/>
        <end position="414"/>
    </location>
</feature>
<evidence type="ECO:0000313" key="9">
    <source>
        <dbReference type="EMBL" id="ANU63717.2"/>
    </source>
</evidence>
<evidence type="ECO:0000256" key="3">
    <source>
        <dbReference type="ARBA" id="ARBA00022475"/>
    </source>
</evidence>
<dbReference type="GO" id="GO:0005886">
    <property type="term" value="C:plasma membrane"/>
    <property type="evidence" value="ECO:0007669"/>
    <property type="project" value="UniProtKB-SubCell"/>
</dbReference>
<dbReference type="InterPro" id="IPR004740">
    <property type="entry name" value="Nuc_H_symport"/>
</dbReference>
<keyword evidence="3" id="KW-1003">Cell membrane</keyword>
<evidence type="ECO:0000256" key="2">
    <source>
        <dbReference type="ARBA" id="ARBA00022448"/>
    </source>
</evidence>
<feature type="transmembrane region" description="Helical" evidence="7">
    <location>
        <begin position="200"/>
        <end position="223"/>
    </location>
</feature>
<dbReference type="Gene3D" id="1.20.1250.20">
    <property type="entry name" value="MFS general substrate transporter like domains"/>
    <property type="match status" value="1"/>
</dbReference>
<keyword evidence="6 7" id="KW-0472">Membrane</keyword>
<feature type="domain" description="Major facilitator superfamily (MFS) profile" evidence="8">
    <location>
        <begin position="255"/>
        <end position="467"/>
    </location>
</feature>
<evidence type="ECO:0000256" key="1">
    <source>
        <dbReference type="ARBA" id="ARBA00004651"/>
    </source>
</evidence>
<evidence type="ECO:0000256" key="7">
    <source>
        <dbReference type="SAM" id="Phobius"/>
    </source>
</evidence>
<feature type="transmembrane region" description="Helical" evidence="7">
    <location>
        <begin position="28"/>
        <end position="49"/>
    </location>
</feature>
<name>A0A1B1SA95_9BACT</name>
<dbReference type="Pfam" id="PF03825">
    <property type="entry name" value="Nuc_H_symport"/>
    <property type="match status" value="1"/>
</dbReference>
<dbReference type="InterPro" id="IPR020846">
    <property type="entry name" value="MFS_dom"/>
</dbReference>
<evidence type="ECO:0000256" key="5">
    <source>
        <dbReference type="ARBA" id="ARBA00022989"/>
    </source>
</evidence>
<dbReference type="AlphaFoldDB" id="A0A1B1SA95"/>